<reference evidence="1 2" key="1">
    <citation type="journal article" date="1999" name="DNA Res.">
        <title>Complete genome sequence of an aerobic hyper-thermophilic crenarchaeon, Aeropyrum pernix K1.</title>
        <authorList>
            <person name="Kawarabayasi Y."/>
            <person name="Hino Y."/>
            <person name="Horikawa H."/>
            <person name="Yamazaki S."/>
            <person name="Haikawa Y."/>
            <person name="Jin-no K."/>
            <person name="Takahashi M."/>
            <person name="Sekine M."/>
            <person name="Baba S."/>
            <person name="Ankai A."/>
            <person name="Kosugi H."/>
            <person name="Hosoyama A."/>
            <person name="Fukui S."/>
            <person name="Nagai Y."/>
            <person name="Nishijima K."/>
            <person name="Nakazawa H."/>
            <person name="Takamiya M."/>
            <person name="Masuda S."/>
            <person name="Funahashi T."/>
            <person name="Tanaka T."/>
            <person name="Kudoh Y."/>
            <person name="Yamazaki J."/>
            <person name="Kushida N."/>
            <person name="Oguchi A."/>
            <person name="Aoki K."/>
            <person name="Kubota K."/>
            <person name="Nakamura Y."/>
            <person name="Nomura N."/>
            <person name="Sako Y."/>
            <person name="Kikuchi H."/>
        </authorList>
    </citation>
    <scope>NUCLEOTIDE SEQUENCE [LARGE SCALE GENOMIC DNA]</scope>
    <source>
        <strain evidence="2">ATCC 700893 / DSM 11879 / JCM 9820 / NBRC 100138 / K1</strain>
    </source>
</reference>
<sequence>MPRRIFLNMVAAAVLLAVVVLSLAAPAADARITPRPQVVKNPSFESGLDFWDQLAGVADVTSSLSYSGVYSAYFVRQSAEGYARLSQMLPSGYDEYDFIARIYVPSRALGSPQTLYGAALEHDNLLVIGAGLLIDGYKCYVSVNAIDIFDIPVDCSQIVDRWNIVEVVITETSLGYRARVYVNGFMFFESIGFPPPTNRVSLLWAGEGESSYFDLIELYDLSSGSASASLDDWGHPWAVIMGEQGDPASRWWTPVPGDTPSRTLWEAVYGAQTEGASPASRA</sequence>
<keyword evidence="2" id="KW-1185">Reference proteome</keyword>
<evidence type="ECO:0000313" key="1">
    <source>
        <dbReference type="EMBL" id="BAA79836.1"/>
    </source>
</evidence>
<dbReference type="RefSeq" id="WP_010866019.1">
    <property type="nucleotide sequence ID" value="NC_000854.2"/>
</dbReference>
<dbReference type="PIR" id="D72679">
    <property type="entry name" value="D72679"/>
</dbReference>
<dbReference type="Gene3D" id="2.60.120.260">
    <property type="entry name" value="Galactose-binding domain-like"/>
    <property type="match status" value="1"/>
</dbReference>
<gene>
    <name evidence="1" type="ordered locus">APE_0856</name>
</gene>
<dbReference type="GeneID" id="1444953"/>
<evidence type="ECO:0000313" key="2">
    <source>
        <dbReference type="Proteomes" id="UP000002518"/>
    </source>
</evidence>
<dbReference type="KEGG" id="ape:APE_0856"/>
<name>Q9YDR1_AERPE</name>
<dbReference type="EMBL" id="BA000002">
    <property type="protein sequence ID" value="BAA79836.1"/>
    <property type="molecule type" value="Genomic_DNA"/>
</dbReference>
<proteinExistence type="predicted"/>
<dbReference type="Proteomes" id="UP000002518">
    <property type="component" value="Chromosome"/>
</dbReference>
<dbReference type="PROSITE" id="PS51318">
    <property type="entry name" value="TAT"/>
    <property type="match status" value="1"/>
</dbReference>
<accession>Q9YDR1</accession>
<dbReference type="AlphaFoldDB" id="Q9YDR1"/>
<dbReference type="EnsemblBacteria" id="BAA79836">
    <property type="protein sequence ID" value="BAA79836"/>
    <property type="gene ID" value="APE_0856"/>
</dbReference>
<protein>
    <submittedName>
        <fullName evidence="1">Uncharacterized protein</fullName>
    </submittedName>
</protein>
<dbReference type="PATRIC" id="fig|272557.25.peg.612"/>
<dbReference type="InterPro" id="IPR006311">
    <property type="entry name" value="TAT_signal"/>
</dbReference>
<dbReference type="STRING" id="272557.APE_0856"/>
<organism evidence="1 2">
    <name type="scientific">Aeropyrum pernix (strain ATCC 700893 / DSM 11879 / JCM 9820 / NBRC 100138 / K1)</name>
    <dbReference type="NCBI Taxonomy" id="272557"/>
    <lineage>
        <taxon>Archaea</taxon>
        <taxon>Thermoproteota</taxon>
        <taxon>Thermoprotei</taxon>
        <taxon>Desulfurococcales</taxon>
        <taxon>Desulfurococcaceae</taxon>
        <taxon>Aeropyrum</taxon>
    </lineage>
</organism>